<dbReference type="InterPro" id="IPR032792">
    <property type="entry name" value="AGL_glucanoTrfase"/>
</dbReference>
<dbReference type="SUPFAM" id="SSF51445">
    <property type="entry name" value="(Trans)glycosidases"/>
    <property type="match status" value="1"/>
</dbReference>
<gene>
    <name evidence="6" type="ORF">BLNAU_11260</name>
</gene>
<keyword evidence="6" id="KW-0326">Glycosidase</keyword>
<evidence type="ECO:0000259" key="4">
    <source>
        <dbReference type="Pfam" id="PF14701"/>
    </source>
</evidence>
<dbReference type="EC" id="3.2.1.33" evidence="6"/>
<evidence type="ECO:0000259" key="2">
    <source>
        <dbReference type="Pfam" id="PF06202"/>
    </source>
</evidence>
<evidence type="ECO:0000313" key="7">
    <source>
        <dbReference type="Proteomes" id="UP001281761"/>
    </source>
</evidence>
<dbReference type="SUPFAM" id="SSF48208">
    <property type="entry name" value="Six-hairpin glycosidases"/>
    <property type="match status" value="1"/>
</dbReference>
<dbReference type="InterPro" id="IPR010401">
    <property type="entry name" value="AGL/Gdb1"/>
</dbReference>
<dbReference type="InterPro" id="IPR017853">
    <property type="entry name" value="GH"/>
</dbReference>
<dbReference type="Gene3D" id="3.20.20.80">
    <property type="entry name" value="Glycosidases"/>
    <property type="match status" value="1"/>
</dbReference>
<evidence type="ECO:0000259" key="3">
    <source>
        <dbReference type="Pfam" id="PF14699"/>
    </source>
</evidence>
<protein>
    <submittedName>
        <fullName evidence="6">Glycogen debranching enzyme</fullName>
        <ecNumber evidence="6">3.2.1.33</ecNumber>
    </submittedName>
</protein>
<dbReference type="PANTHER" id="PTHR10569:SF2">
    <property type="entry name" value="GLYCOGEN DEBRANCHING ENZYME"/>
    <property type="match status" value="1"/>
</dbReference>
<proteinExistence type="predicted"/>
<feature type="domain" description="Glycogen debranching enzyme glucanotransferase" evidence="4">
    <location>
        <begin position="124"/>
        <end position="481"/>
    </location>
</feature>
<evidence type="ECO:0000259" key="5">
    <source>
        <dbReference type="Pfam" id="PF14702"/>
    </source>
</evidence>
<dbReference type="InterPro" id="IPR029436">
    <property type="entry name" value="AGL_euk_N"/>
</dbReference>
<dbReference type="Pfam" id="PF14701">
    <property type="entry name" value="hDGE_amylase"/>
    <property type="match status" value="2"/>
</dbReference>
<feature type="compositionally biased region" description="Polar residues" evidence="1">
    <location>
        <begin position="938"/>
        <end position="955"/>
    </location>
</feature>
<dbReference type="Pfam" id="PF14699">
    <property type="entry name" value="hGDE_N"/>
    <property type="match status" value="1"/>
</dbReference>
<dbReference type="InterPro" id="IPR032788">
    <property type="entry name" value="AGL_central"/>
</dbReference>
<dbReference type="EMBL" id="JARBJD010000087">
    <property type="protein sequence ID" value="KAK2953703.1"/>
    <property type="molecule type" value="Genomic_DNA"/>
</dbReference>
<dbReference type="Proteomes" id="UP001281761">
    <property type="component" value="Unassembled WGS sequence"/>
</dbReference>
<feature type="compositionally biased region" description="Basic and acidic residues" evidence="1">
    <location>
        <begin position="925"/>
        <end position="935"/>
    </location>
</feature>
<evidence type="ECO:0000313" key="6">
    <source>
        <dbReference type="EMBL" id="KAK2953703.1"/>
    </source>
</evidence>
<dbReference type="InterPro" id="IPR008928">
    <property type="entry name" value="6-hairpin_glycosidase_sf"/>
</dbReference>
<dbReference type="InterPro" id="IPR032790">
    <property type="entry name" value="GDE_C"/>
</dbReference>
<accession>A0ABQ9XQS6</accession>
<sequence length="1951" mass="219869">MESKVPRILTLNENGYVQHNSIVRVNLGTNLTIVVHQGTPVSLLKLYTNYPIDKDAQAFDRNLFEELEPCNKELNGYESDWTIQFKIHCTIPGAFQFKFGKDPQSASAGARFVVEPFYIVHGQKLPSSGLTMQTVYGNCLGPVEQWLPANPPDLRTDPTKHVEECALQSTIEAGYNMIHFAPLCELGISGSAYCLRNQLALEPTCFGSCPPAEQFQKLETVLNRLESEYGVLSLVDLILNHTALDTPWVVDHPEATYNLNNSPHLRMAYEVDRALITMSLCIASQNHTDFPPIYPPSLATTKKPDPIVHAKLPPVHFKSRADIEILRTYMKEEIVHYRLWEYRVIDVEDSVKAFRQAIPRGRQPGNQSYFSTHDLDQFISKECIIIDPPQGRWSHLINIKKALQHMMPLAMNDEKLVAEFEASLNRVNLPFFKMYDDDIKSIITNSCNLVYYERIDESGPKRGAITTRSNLIYPYFGHIKAPGGWEDVDYLEYLQQYSLHRPHIHSPSSRLTQQFQNDVTLADTPPDAHSPTVDPLRAKFLGIPAVCNGWIMGGNPTDDFASPYSNAYVRREVVIWGDNFKLRYGDKPEDSPFLWNIMKEYTEWSARLFHGIRLDNAHSTPIHVSEYMLDCARRINPNVFMFAELFTNSEDTDVDYCSRLGVSAILREAFNRGSAGDLGSEIYNSGGDGIASLHSGNGEITWVKGRGLKLALSDITHDNRMLLETRGPFSALPLAAAVAASPTPILTTKGMDEMYPHRINTNTKKLYCIPPTLRSLPKKGNVPSIRGILDARRVLSRLHGTLAAMGYSELYVNVDQMTGIISVVRSHPLTHRGYTFIIHTVFDQGHRAKMKLPKPQTSHPNPRDDWIDQIMQCKASPSHPVLLPLGDAQEKWAYDCEISGVVRHLELFSYVVDAAPSHKQTQPEQPEKEKTKTETEADNSLSSAQSTAAAGNRSKTPQLALDEENQNHGIYTQSVTIAHTSEEDAQIAKDLADAGVSITANPDQIRNPHQNTHIHFTHFPPGAVCVFATDLPQMTRMALKQLQPTVHSAITALEHQKSSYNATPKSLLRSASSGILQTFPDMKQINEMEEEEKEQVNVLFALKPKSLFTPVCTNHDEPMSVAPDGCFRIDELAPVFETLTLLDFQWMLFSCDEEEKDFTSGKRGTYGLDGVGQIVYAGFAGPAILLERIANTNDLGHPLLDNLRKGNWLIDFLMDRLKEEEDTPRGGNGRTRKERFAPLVRLLEPKFNLIKNALPRYLVPRYFDEIVRPLVRFSISWIINKLMPGIHPLLAQSTLARKLMMSSVQLIASLPHTPFLELAHRIDDQKSQHTLLFKNIAKQSLAWVDKTRTEPNANELFYPTLPNSISPSFSAGLPFFSHGFMRTWGRDAMIAVRGLLLHTNRLAEATYLIRGFGSVMRHGLIPNLMGGGDSPRYNSRDAVWWWGVSVEDMCTTLLKSNTVHFPVVRKKDGKLWMFEAKRGGGEWREIDAFPFDLEAVKQFLLQPFPRAFDGFSLPDDVPTPQPPYPSSTKARGDTCLLSLLEEAIHAHGYGIHFRELNAGTKIDEKMQSEGFNIDIAFDGNTGFLFGGNKLNCGTWCDKMGDSAKAGNRGIPATPRDGCPVEIIGMLKSSLRFLTTLQTLGIAAEQPVVVSDYSHTLKQRFNRQPIKSVAPNTPSFDFLKVRDYSIPDRDFKPELFALTYEEWDEMIEENFDRYYYIPTEDEMRQTREKSDAPILRQRQFVFDMHTEDVTTRGHFKDVLGCHTDSWDYQLRPNQCIAMTSAPELFIPNINTPNHPTTPSPLVALRAQHVHNALDVINDVLKTDHSIGIATLDPSDWNYRPYYDQADTHDFATSAGFCYHNGPEWVWPAGYFFRALIIHNHLPSKPRALSDNPDFVLNKVGLYTIKQEIDRNPWLSLPELTQVNGGFCPASCQSQAWSTSCTLAALYDAAILR</sequence>
<comment type="caution">
    <text evidence="6">The sequence shown here is derived from an EMBL/GenBank/DDBJ whole genome shotgun (WGS) entry which is preliminary data.</text>
</comment>
<feature type="domain" description="Glycogen debranching enzyme central" evidence="5">
    <location>
        <begin position="981"/>
        <end position="1217"/>
    </location>
</feature>
<dbReference type="PANTHER" id="PTHR10569">
    <property type="entry name" value="GLYCOGEN DEBRANCHING ENZYME"/>
    <property type="match status" value="1"/>
</dbReference>
<dbReference type="GO" id="GO:0004135">
    <property type="term" value="F:amylo-alpha-1,6-glucosidase activity"/>
    <property type="evidence" value="ECO:0007669"/>
    <property type="project" value="UniProtKB-EC"/>
</dbReference>
<feature type="domain" description="Glycogen debranching enzyme glucanotransferase" evidence="4">
    <location>
        <begin position="545"/>
        <end position="639"/>
    </location>
</feature>
<evidence type="ECO:0000256" key="1">
    <source>
        <dbReference type="SAM" id="MobiDB-lite"/>
    </source>
</evidence>
<reference evidence="6 7" key="1">
    <citation type="journal article" date="2022" name="bioRxiv">
        <title>Genomics of Preaxostyla Flagellates Illuminates Evolutionary Transitions and the Path Towards Mitochondrial Loss.</title>
        <authorList>
            <person name="Novak L.V.F."/>
            <person name="Treitli S.C."/>
            <person name="Pyrih J."/>
            <person name="Halakuc P."/>
            <person name="Pipaliya S.V."/>
            <person name="Vacek V."/>
            <person name="Brzon O."/>
            <person name="Soukal P."/>
            <person name="Eme L."/>
            <person name="Dacks J.B."/>
            <person name="Karnkowska A."/>
            <person name="Elias M."/>
            <person name="Hampl V."/>
        </authorList>
    </citation>
    <scope>NUCLEOTIDE SEQUENCE [LARGE SCALE GENOMIC DNA]</scope>
    <source>
        <strain evidence="6">NAU3</strain>
        <tissue evidence="6">Gut</tissue>
    </source>
</reference>
<keyword evidence="7" id="KW-1185">Reference proteome</keyword>
<dbReference type="Pfam" id="PF14702">
    <property type="entry name" value="hGDE_central"/>
    <property type="match status" value="2"/>
</dbReference>
<organism evidence="6 7">
    <name type="scientific">Blattamonas nauphoetae</name>
    <dbReference type="NCBI Taxonomy" id="2049346"/>
    <lineage>
        <taxon>Eukaryota</taxon>
        <taxon>Metamonada</taxon>
        <taxon>Preaxostyla</taxon>
        <taxon>Oxymonadida</taxon>
        <taxon>Blattamonas</taxon>
    </lineage>
</organism>
<name>A0ABQ9XQS6_9EUKA</name>
<feature type="domain" description="Glycogen debranching enzyme C-terminal" evidence="2">
    <location>
        <begin position="1366"/>
        <end position="1940"/>
    </location>
</feature>
<feature type="domain" description="Glycogen debranching enzyme central" evidence="5">
    <location>
        <begin position="787"/>
        <end position="850"/>
    </location>
</feature>
<feature type="domain" description="Eukaryotic glycogen debranching enzyme N-terminal" evidence="3">
    <location>
        <begin position="44"/>
        <end position="107"/>
    </location>
</feature>
<dbReference type="Pfam" id="PF06202">
    <property type="entry name" value="GDE_C"/>
    <property type="match status" value="1"/>
</dbReference>
<feature type="region of interest" description="Disordered" evidence="1">
    <location>
        <begin position="916"/>
        <end position="955"/>
    </location>
</feature>
<keyword evidence="6" id="KW-0378">Hydrolase</keyword>